<dbReference type="GO" id="GO:0003700">
    <property type="term" value="F:DNA-binding transcription factor activity"/>
    <property type="evidence" value="ECO:0007669"/>
    <property type="project" value="InterPro"/>
</dbReference>
<evidence type="ECO:0000259" key="6">
    <source>
        <dbReference type="PROSITE" id="PS50931"/>
    </source>
</evidence>
<dbReference type="PANTHER" id="PTHR30579">
    <property type="entry name" value="TRANSCRIPTIONAL REGULATOR"/>
    <property type="match status" value="1"/>
</dbReference>
<keyword evidence="5" id="KW-0812">Transmembrane</keyword>
<feature type="transmembrane region" description="Helical" evidence="5">
    <location>
        <begin position="225"/>
        <end position="248"/>
    </location>
</feature>
<dbReference type="InterPro" id="IPR005119">
    <property type="entry name" value="LysR_subst-bd"/>
</dbReference>
<keyword evidence="4" id="KW-0804">Transcription</keyword>
<gene>
    <name evidence="7" type="ORF">mvi_03330</name>
</gene>
<dbReference type="PROSITE" id="PS50931">
    <property type="entry name" value="HTH_LYSR"/>
    <property type="match status" value="1"/>
</dbReference>
<comment type="similarity">
    <text evidence="1">Belongs to the LysR transcriptional regulatory family.</text>
</comment>
<dbReference type="FunFam" id="1.10.10.10:FF:000001">
    <property type="entry name" value="LysR family transcriptional regulator"/>
    <property type="match status" value="1"/>
</dbReference>
<dbReference type="SUPFAM" id="SSF46785">
    <property type="entry name" value="Winged helix' DNA-binding domain"/>
    <property type="match status" value="1"/>
</dbReference>
<organism evidence="7 8">
    <name type="scientific">Methylobacterium indicum</name>
    <dbReference type="NCBI Taxonomy" id="1775910"/>
    <lineage>
        <taxon>Bacteria</taxon>
        <taxon>Pseudomonadati</taxon>
        <taxon>Pseudomonadota</taxon>
        <taxon>Alphaproteobacteria</taxon>
        <taxon>Hyphomicrobiales</taxon>
        <taxon>Methylobacteriaceae</taxon>
        <taxon>Methylobacterium</taxon>
    </lineage>
</organism>
<feature type="domain" description="HTH lysR-type" evidence="6">
    <location>
        <begin position="4"/>
        <end position="61"/>
    </location>
</feature>
<evidence type="ECO:0000256" key="5">
    <source>
        <dbReference type="SAM" id="Phobius"/>
    </source>
</evidence>
<dbReference type="InterPro" id="IPR036390">
    <property type="entry name" value="WH_DNA-bd_sf"/>
</dbReference>
<accession>A0A8H9C1U4</accession>
<keyword evidence="2" id="KW-0805">Transcription regulation</keyword>
<protein>
    <submittedName>
        <fullName evidence="7">LysR family transcriptional regulator</fullName>
    </submittedName>
</protein>
<dbReference type="Gene3D" id="1.10.10.10">
    <property type="entry name" value="Winged helix-like DNA-binding domain superfamily/Winged helix DNA-binding domain"/>
    <property type="match status" value="1"/>
</dbReference>
<reference evidence="7" key="1">
    <citation type="submission" date="2020-11" db="EMBL/GenBank/DDBJ databases">
        <title>Complete genome sequence of a novel pathogenic Methylobacterium strain isolated from rice in Vietnam.</title>
        <authorList>
            <person name="Lai K."/>
            <person name="Okazaki S."/>
            <person name="Higashi K."/>
            <person name="Mori H."/>
            <person name="Toyoda A."/>
            <person name="Kurokawa K."/>
        </authorList>
    </citation>
    <scope>NUCLEOTIDE SEQUENCE</scope>
    <source>
        <strain evidence="7">VL1</strain>
    </source>
</reference>
<dbReference type="AlphaFoldDB" id="A0A8H9C1U4"/>
<evidence type="ECO:0000313" key="8">
    <source>
        <dbReference type="Proteomes" id="UP000663508"/>
    </source>
</evidence>
<dbReference type="Proteomes" id="UP000663508">
    <property type="component" value="Chromosome"/>
</dbReference>
<evidence type="ECO:0000256" key="2">
    <source>
        <dbReference type="ARBA" id="ARBA00023015"/>
    </source>
</evidence>
<proteinExistence type="inferred from homology"/>
<dbReference type="Pfam" id="PF03466">
    <property type="entry name" value="LysR_substrate"/>
    <property type="match status" value="1"/>
</dbReference>
<keyword evidence="3" id="KW-0238">DNA-binding</keyword>
<evidence type="ECO:0000256" key="1">
    <source>
        <dbReference type="ARBA" id="ARBA00009437"/>
    </source>
</evidence>
<dbReference type="KEGG" id="mind:mvi_03330"/>
<evidence type="ECO:0000313" key="7">
    <source>
        <dbReference type="EMBL" id="BCM81872.1"/>
    </source>
</evidence>
<name>A0A8H9C1U4_9HYPH</name>
<dbReference type="PANTHER" id="PTHR30579:SF7">
    <property type="entry name" value="HTH-TYPE TRANSCRIPTIONAL REGULATOR LRHA-RELATED"/>
    <property type="match status" value="1"/>
</dbReference>
<dbReference type="SUPFAM" id="SSF53850">
    <property type="entry name" value="Periplasmic binding protein-like II"/>
    <property type="match status" value="1"/>
</dbReference>
<keyword evidence="5" id="KW-1133">Transmembrane helix</keyword>
<dbReference type="PRINTS" id="PR00039">
    <property type="entry name" value="HTHLYSR"/>
</dbReference>
<sequence>MHPLDIDQLRTLVAIAESGSFTRAAEAVHKTQSAVSMQMKRLEERIGREIFLKAGRGVRLTEDGERLLDYARRIVRLQTECLATFDEGDLAGRVRLGLPDDYADRYLPEILGRFARAHPRAEVTVVCEPSDMLAERIADGDIDLAIVTEAKARDKARDKADVGRARGDRRRGVETIRTEALLWVTSSRHAVHTEEPVPLALGRPACNWRVAAIEALERGGRQSRILFVSWNSTAVGAAVLAGLAVSVLPESALRSGMRVLGPQDGFAALPACRIGLMRHRAGEPNPLADILAGQIRQSLDNLALDASGLAAE</sequence>
<dbReference type="GO" id="GO:0003677">
    <property type="term" value="F:DNA binding"/>
    <property type="evidence" value="ECO:0007669"/>
    <property type="project" value="UniProtKB-KW"/>
</dbReference>
<dbReference type="InterPro" id="IPR000847">
    <property type="entry name" value="LysR_HTH_N"/>
</dbReference>
<evidence type="ECO:0000256" key="3">
    <source>
        <dbReference type="ARBA" id="ARBA00023125"/>
    </source>
</evidence>
<evidence type="ECO:0000256" key="4">
    <source>
        <dbReference type="ARBA" id="ARBA00023163"/>
    </source>
</evidence>
<dbReference type="EMBL" id="AP024145">
    <property type="protein sequence ID" value="BCM81872.1"/>
    <property type="molecule type" value="Genomic_DNA"/>
</dbReference>
<dbReference type="RefSeq" id="WP_207181090.1">
    <property type="nucleotide sequence ID" value="NZ_AP024145.1"/>
</dbReference>
<dbReference type="Gene3D" id="3.40.190.10">
    <property type="entry name" value="Periplasmic binding protein-like II"/>
    <property type="match status" value="2"/>
</dbReference>
<keyword evidence="5" id="KW-0472">Membrane</keyword>
<dbReference type="InterPro" id="IPR050176">
    <property type="entry name" value="LTTR"/>
</dbReference>
<dbReference type="InterPro" id="IPR036388">
    <property type="entry name" value="WH-like_DNA-bd_sf"/>
</dbReference>
<dbReference type="Pfam" id="PF00126">
    <property type="entry name" value="HTH_1"/>
    <property type="match status" value="1"/>
</dbReference>